<dbReference type="PANTHER" id="PTHR37422:SF13">
    <property type="entry name" value="LIPOPOLYSACCHARIDE BIOSYNTHESIS PROTEIN PA4999-RELATED"/>
    <property type="match status" value="1"/>
</dbReference>
<evidence type="ECO:0000256" key="3">
    <source>
        <dbReference type="ARBA" id="ARBA00022989"/>
    </source>
</evidence>
<evidence type="ECO:0000256" key="4">
    <source>
        <dbReference type="ARBA" id="ARBA00023136"/>
    </source>
</evidence>
<dbReference type="InterPro" id="IPR051533">
    <property type="entry name" value="WaaL-like"/>
</dbReference>
<comment type="subcellular location">
    <subcellularLocation>
        <location evidence="1">Membrane</location>
        <topology evidence="1">Multi-pass membrane protein</topology>
    </subcellularLocation>
</comment>
<keyword evidence="3 5" id="KW-1133">Transmembrane helix</keyword>
<feature type="transmembrane region" description="Helical" evidence="5">
    <location>
        <begin position="299"/>
        <end position="317"/>
    </location>
</feature>
<proteinExistence type="predicted"/>
<dbReference type="EMBL" id="FRFD01000004">
    <property type="protein sequence ID" value="SHO47127.1"/>
    <property type="molecule type" value="Genomic_DNA"/>
</dbReference>
<evidence type="ECO:0000313" key="7">
    <source>
        <dbReference type="EMBL" id="SHO47127.1"/>
    </source>
</evidence>
<dbReference type="STRING" id="1121345.SAMN02745217_01431"/>
<evidence type="ECO:0000256" key="1">
    <source>
        <dbReference type="ARBA" id="ARBA00004141"/>
    </source>
</evidence>
<feature type="transmembrane region" description="Helical" evidence="5">
    <location>
        <begin position="98"/>
        <end position="117"/>
    </location>
</feature>
<keyword evidence="8" id="KW-1185">Reference proteome</keyword>
<keyword evidence="2 5" id="KW-0812">Transmembrane</keyword>
<feature type="transmembrane region" description="Helical" evidence="5">
    <location>
        <begin position="132"/>
        <end position="152"/>
    </location>
</feature>
<dbReference type="Pfam" id="PF04932">
    <property type="entry name" value="Wzy_C"/>
    <property type="match status" value="1"/>
</dbReference>
<dbReference type="PANTHER" id="PTHR37422">
    <property type="entry name" value="TEICHURONIC ACID BIOSYNTHESIS PROTEIN TUAE"/>
    <property type="match status" value="1"/>
</dbReference>
<gene>
    <name evidence="7" type="ORF">SAMN02745217_01431</name>
</gene>
<dbReference type="GO" id="GO:0016874">
    <property type="term" value="F:ligase activity"/>
    <property type="evidence" value="ECO:0007669"/>
    <property type="project" value="UniProtKB-KW"/>
</dbReference>
<protein>
    <submittedName>
        <fullName evidence="7">O-Antigen ligase</fullName>
    </submittedName>
</protein>
<feature type="transmembrane region" description="Helical" evidence="5">
    <location>
        <begin position="164"/>
        <end position="183"/>
    </location>
</feature>
<feature type="transmembrane region" description="Helical" evidence="5">
    <location>
        <begin position="225"/>
        <end position="242"/>
    </location>
</feature>
<feature type="transmembrane region" description="Helical" evidence="5">
    <location>
        <begin position="249"/>
        <end position="265"/>
    </location>
</feature>
<reference evidence="7 8" key="1">
    <citation type="submission" date="2016-12" db="EMBL/GenBank/DDBJ databases">
        <authorList>
            <person name="Song W.-J."/>
            <person name="Kurnit D.M."/>
        </authorList>
    </citation>
    <scope>NUCLEOTIDE SEQUENCE [LARGE SCALE GENOMIC DNA]</scope>
    <source>
        <strain evidence="7 8">DSM 12503</strain>
    </source>
</reference>
<evidence type="ECO:0000313" key="8">
    <source>
        <dbReference type="Proteomes" id="UP000184612"/>
    </source>
</evidence>
<feature type="transmembrane region" description="Helical" evidence="5">
    <location>
        <begin position="64"/>
        <end position="86"/>
    </location>
</feature>
<dbReference type="AlphaFoldDB" id="A0A1M7Y4R2"/>
<evidence type="ECO:0000256" key="5">
    <source>
        <dbReference type="SAM" id="Phobius"/>
    </source>
</evidence>
<name>A0A1M7Y4R2_9FIRM</name>
<dbReference type="Proteomes" id="UP000184612">
    <property type="component" value="Unassembled WGS sequence"/>
</dbReference>
<accession>A0A1M7Y4R2</accession>
<feature type="transmembrane region" description="Helical" evidence="5">
    <location>
        <begin position="580"/>
        <end position="599"/>
    </location>
</feature>
<evidence type="ECO:0000256" key="2">
    <source>
        <dbReference type="ARBA" id="ARBA00022692"/>
    </source>
</evidence>
<feature type="transmembrane region" description="Helical" evidence="5">
    <location>
        <begin position="524"/>
        <end position="546"/>
    </location>
</feature>
<evidence type="ECO:0000259" key="6">
    <source>
        <dbReference type="Pfam" id="PF04932"/>
    </source>
</evidence>
<keyword evidence="7" id="KW-0436">Ligase</keyword>
<dbReference type="GO" id="GO:0016020">
    <property type="term" value="C:membrane"/>
    <property type="evidence" value="ECO:0007669"/>
    <property type="project" value="UniProtKB-SubCell"/>
</dbReference>
<dbReference type="InterPro" id="IPR007016">
    <property type="entry name" value="O-antigen_ligase-rel_domated"/>
</dbReference>
<keyword evidence="4 5" id="KW-0472">Membrane</keyword>
<feature type="domain" description="O-antigen ligase-related" evidence="6">
    <location>
        <begin position="450"/>
        <end position="530"/>
    </location>
</feature>
<organism evidence="7 8">
    <name type="scientific">Anaerocolumna xylanovorans DSM 12503</name>
    <dbReference type="NCBI Taxonomy" id="1121345"/>
    <lineage>
        <taxon>Bacteria</taxon>
        <taxon>Bacillati</taxon>
        <taxon>Bacillota</taxon>
        <taxon>Clostridia</taxon>
        <taxon>Lachnospirales</taxon>
        <taxon>Lachnospiraceae</taxon>
        <taxon>Anaerocolumna</taxon>
    </lineage>
</organism>
<feature type="transmembrane region" description="Helical" evidence="5">
    <location>
        <begin position="21"/>
        <end position="40"/>
    </location>
</feature>
<sequence length="604" mass="68677">MRSNNSNKGKNKYHNKSAESNSTIPLLPIIFIIAVLPFIMRTHEYNPKLSQYPWFSDAQNFVDIFLYYKHIFFIITCALMLLAIIYKFFTNNRKLQTSVILYPMFIYGILAFLSTLFSKHSSYGFSGLFEQFESVFVLIGYVIVLSYTFIYIRTENDLKKINYCFLVSILLFSILGLSQAFGYDLIRTDFIKKLYIPRSGWSTLDSVTFNFPVKTAFLTLYNPNYVGVYTAFVIPILLALLLTEKNIKYKVAFGFAIICMTITLLSSGSAAGLISTIIAVFAAIIVFRKKLFQHKKIAIGITLIFSAAVLCLFILKFDAVKSLVNNKLSLTKASHNITDIKTDNDLELTYKGNTLLLNYTFSNSKFDIELKDSKNSSIPFHTEDTSGKVLIDDKRFKEITITPVMYNNILCINLIIDGKDWVFSNQTGDGTFYYLNTKGEFDKMVNADSSIFTGYETLATGRGYIWSRSIPLLKNNIILGGGADSFVFEFPQNDYLNYYYSGFEGEILTKPHSLYLQVGIQTGLLSLVAMLTFFIMYFISSIRLYIKCKFDSYWEKTGAAYFLGVVSYMFTGITNDSSVTVAPVFWTIIGIGVVINYKLSRNET</sequence>